<dbReference type="AlphaFoldDB" id="A0A7V5NXT5"/>
<dbReference type="Gene3D" id="3.40.50.720">
    <property type="entry name" value="NAD(P)-binding Rossmann-like Domain"/>
    <property type="match status" value="1"/>
</dbReference>
<evidence type="ECO:0000256" key="1">
    <source>
        <dbReference type="ARBA" id="ARBA00022857"/>
    </source>
</evidence>
<name>A0A7V5NXT5_9PROT</name>
<evidence type="ECO:0000256" key="2">
    <source>
        <dbReference type="ARBA" id="ARBA00023002"/>
    </source>
</evidence>
<dbReference type="GO" id="GO:0008839">
    <property type="term" value="F:4-hydroxy-tetrahydrodipicolinate reductase"/>
    <property type="evidence" value="ECO:0007669"/>
    <property type="project" value="InterPro"/>
</dbReference>
<dbReference type="GO" id="GO:0009089">
    <property type="term" value="P:lysine biosynthetic process via diaminopimelate"/>
    <property type="evidence" value="ECO:0007669"/>
    <property type="project" value="InterPro"/>
</dbReference>
<proteinExistence type="predicted"/>
<feature type="domain" description="Dihydrodipicolinate reductase N-terminal" evidence="3">
    <location>
        <begin position="3"/>
        <end position="37"/>
    </location>
</feature>
<keyword evidence="1" id="KW-0521">NADP</keyword>
<gene>
    <name evidence="4" type="ORF">ENK01_03445</name>
</gene>
<accession>A0A7V5NXT5</accession>
<evidence type="ECO:0000259" key="3">
    <source>
        <dbReference type="Pfam" id="PF01113"/>
    </source>
</evidence>
<reference evidence="4" key="1">
    <citation type="journal article" date="2020" name="mSystems">
        <title>Genome- and Community-Level Interaction Insights into Carbon Utilization and Element Cycling Functions of Hydrothermarchaeota in Hydrothermal Sediment.</title>
        <authorList>
            <person name="Zhou Z."/>
            <person name="Liu Y."/>
            <person name="Xu W."/>
            <person name="Pan J."/>
            <person name="Luo Z.H."/>
            <person name="Li M."/>
        </authorList>
    </citation>
    <scope>NUCLEOTIDE SEQUENCE [LARGE SCALE GENOMIC DNA]</scope>
    <source>
        <strain evidence="4">HyVt-538</strain>
    </source>
</reference>
<sequence>MPVKIAVLGAQGRMGCALREEIEAATDLQLVAALVAPE</sequence>
<dbReference type="Pfam" id="PF01113">
    <property type="entry name" value="DapB_N"/>
    <property type="match status" value="1"/>
</dbReference>
<dbReference type="SUPFAM" id="SSF51735">
    <property type="entry name" value="NAD(P)-binding Rossmann-fold domains"/>
    <property type="match status" value="1"/>
</dbReference>
<evidence type="ECO:0000313" key="4">
    <source>
        <dbReference type="EMBL" id="HHI88986.1"/>
    </source>
</evidence>
<dbReference type="InterPro" id="IPR036291">
    <property type="entry name" value="NAD(P)-bd_dom_sf"/>
</dbReference>
<dbReference type="EMBL" id="DROP01000231">
    <property type="protein sequence ID" value="HHI88986.1"/>
    <property type="molecule type" value="Genomic_DNA"/>
</dbReference>
<keyword evidence="2" id="KW-0560">Oxidoreductase</keyword>
<dbReference type="Proteomes" id="UP000885806">
    <property type="component" value="Unassembled WGS sequence"/>
</dbReference>
<feature type="non-terminal residue" evidence="4">
    <location>
        <position position="38"/>
    </location>
</feature>
<protein>
    <submittedName>
        <fullName evidence="4">4-hydroxy-tetrahydrodipicolinate reductase</fullName>
    </submittedName>
</protein>
<comment type="caution">
    <text evidence="4">The sequence shown here is derived from an EMBL/GenBank/DDBJ whole genome shotgun (WGS) entry which is preliminary data.</text>
</comment>
<dbReference type="InterPro" id="IPR000846">
    <property type="entry name" value="DapB_N"/>
</dbReference>
<organism evidence="4">
    <name type="scientific">Hellea balneolensis</name>
    <dbReference type="NCBI Taxonomy" id="287478"/>
    <lineage>
        <taxon>Bacteria</taxon>
        <taxon>Pseudomonadati</taxon>
        <taxon>Pseudomonadota</taxon>
        <taxon>Alphaproteobacteria</taxon>
        <taxon>Maricaulales</taxon>
        <taxon>Robiginitomaculaceae</taxon>
        <taxon>Hellea</taxon>
    </lineage>
</organism>